<dbReference type="InterPro" id="IPR029000">
    <property type="entry name" value="Cyclophilin-like_dom_sf"/>
</dbReference>
<evidence type="ECO:0000256" key="2">
    <source>
        <dbReference type="ARBA" id="ARBA00004496"/>
    </source>
</evidence>
<evidence type="ECO:0000256" key="1">
    <source>
        <dbReference type="ARBA" id="ARBA00000971"/>
    </source>
</evidence>
<dbReference type="FunFam" id="2.40.100.10:FF:000011">
    <property type="entry name" value="Peptidyl-prolyl cis-trans isomerase A"/>
    <property type="match status" value="1"/>
</dbReference>
<evidence type="ECO:0000256" key="4">
    <source>
        <dbReference type="ARBA" id="ARBA00023110"/>
    </source>
</evidence>
<evidence type="ECO:0000256" key="7">
    <source>
        <dbReference type="RuleBase" id="RU363019"/>
    </source>
</evidence>
<evidence type="ECO:0000256" key="3">
    <source>
        <dbReference type="ARBA" id="ARBA00022490"/>
    </source>
</evidence>
<evidence type="ECO:0000259" key="8">
    <source>
        <dbReference type="PROSITE" id="PS50072"/>
    </source>
</evidence>
<dbReference type="GO" id="GO:0016018">
    <property type="term" value="F:cyclosporin A binding"/>
    <property type="evidence" value="ECO:0007669"/>
    <property type="project" value="TreeGrafter"/>
</dbReference>
<name>A0A8J6KKQ4_MICOH</name>
<comment type="function">
    <text evidence="7">PPIases accelerate the folding of proteins. It catalyzes the cis-trans isomerization of proline imidic peptide bonds in oligopeptides.</text>
</comment>
<evidence type="ECO:0000256" key="6">
    <source>
        <dbReference type="ARBA" id="ARBA00037940"/>
    </source>
</evidence>
<keyword evidence="3" id="KW-0963">Cytoplasm</keyword>
<evidence type="ECO:0000313" key="9">
    <source>
        <dbReference type="EMBL" id="KAH0502896.1"/>
    </source>
</evidence>
<reference evidence="9" key="1">
    <citation type="submission" date="2020-03" db="EMBL/GenBank/DDBJ databases">
        <title>Studies in the Genomics of Life Span.</title>
        <authorList>
            <person name="Glass D."/>
        </authorList>
    </citation>
    <scope>NUCLEOTIDE SEQUENCE</scope>
    <source>
        <strain evidence="9">LTLLF</strain>
        <tissue evidence="9">Muscle</tissue>
    </source>
</reference>
<dbReference type="EMBL" id="JAATJU010025695">
    <property type="protein sequence ID" value="KAH0502896.1"/>
    <property type="molecule type" value="Genomic_DNA"/>
</dbReference>
<keyword evidence="4 7" id="KW-0697">Rotamase</keyword>
<organism evidence="9 10">
    <name type="scientific">Microtus ochrogaster</name>
    <name type="common">Prairie vole</name>
    <dbReference type="NCBI Taxonomy" id="79684"/>
    <lineage>
        <taxon>Eukaryota</taxon>
        <taxon>Metazoa</taxon>
        <taxon>Chordata</taxon>
        <taxon>Craniata</taxon>
        <taxon>Vertebrata</taxon>
        <taxon>Euteleostomi</taxon>
        <taxon>Mammalia</taxon>
        <taxon>Eutheria</taxon>
        <taxon>Euarchontoglires</taxon>
        <taxon>Glires</taxon>
        <taxon>Rodentia</taxon>
        <taxon>Myomorpha</taxon>
        <taxon>Muroidea</taxon>
        <taxon>Cricetidae</taxon>
        <taxon>Arvicolinae</taxon>
        <taxon>Microtus</taxon>
    </lineage>
</organism>
<dbReference type="PANTHER" id="PTHR11071">
    <property type="entry name" value="PEPTIDYL-PROLYL CIS-TRANS ISOMERASE"/>
    <property type="match status" value="1"/>
</dbReference>
<dbReference type="PANTHER" id="PTHR11071:SF490">
    <property type="entry name" value="PEPTIDYL-PROLYL CIS-TRANS ISOMERASE A"/>
    <property type="match status" value="1"/>
</dbReference>
<proteinExistence type="inferred from homology"/>
<keyword evidence="5 7" id="KW-0413">Isomerase</keyword>
<comment type="similarity">
    <text evidence="6">Belongs to the cyclophilin-type PPIase family. PPIase A subfamily.</text>
</comment>
<dbReference type="GO" id="GO:0003755">
    <property type="term" value="F:peptidyl-prolyl cis-trans isomerase activity"/>
    <property type="evidence" value="ECO:0007669"/>
    <property type="project" value="UniProtKB-UniRule"/>
</dbReference>
<dbReference type="PROSITE" id="PS50072">
    <property type="entry name" value="CSA_PPIASE_2"/>
    <property type="match status" value="1"/>
</dbReference>
<dbReference type="GO" id="GO:0005737">
    <property type="term" value="C:cytoplasm"/>
    <property type="evidence" value="ECO:0007669"/>
    <property type="project" value="UniProtKB-SubCell"/>
</dbReference>
<dbReference type="GO" id="GO:0006457">
    <property type="term" value="P:protein folding"/>
    <property type="evidence" value="ECO:0007669"/>
    <property type="project" value="TreeGrafter"/>
</dbReference>
<accession>A0A8J6KKQ4</accession>
<dbReference type="Gene3D" id="2.40.100.10">
    <property type="entry name" value="Cyclophilin-like"/>
    <property type="match status" value="1"/>
</dbReference>
<dbReference type="SUPFAM" id="SSF50891">
    <property type="entry name" value="Cyclophilin-like"/>
    <property type="match status" value="1"/>
</dbReference>
<dbReference type="Pfam" id="PF00160">
    <property type="entry name" value="Pro_isomerase"/>
    <property type="match status" value="1"/>
</dbReference>
<comment type="caution">
    <text evidence="9">The sequence shown here is derived from an EMBL/GenBank/DDBJ whole genome shotgun (WGS) entry which is preliminary data.</text>
</comment>
<gene>
    <name evidence="9" type="ORF">LTLLF_189860</name>
</gene>
<dbReference type="EC" id="5.2.1.8" evidence="7"/>
<dbReference type="Proteomes" id="UP000710432">
    <property type="component" value="Unassembled WGS sequence"/>
</dbReference>
<dbReference type="InterPro" id="IPR002130">
    <property type="entry name" value="Cyclophilin-type_PPIase_dom"/>
</dbReference>
<feature type="domain" description="PPIase cyclophilin-type" evidence="8">
    <location>
        <begin position="101"/>
        <end position="257"/>
    </location>
</feature>
<dbReference type="CDD" id="cd01926">
    <property type="entry name" value="cyclophilin_ABH_like"/>
    <property type="match status" value="1"/>
</dbReference>
<evidence type="ECO:0000313" key="10">
    <source>
        <dbReference type="Proteomes" id="UP000710432"/>
    </source>
</evidence>
<evidence type="ECO:0000256" key="5">
    <source>
        <dbReference type="ARBA" id="ARBA00023235"/>
    </source>
</evidence>
<comment type="catalytic activity">
    <reaction evidence="1 7">
        <text>[protein]-peptidylproline (omega=180) = [protein]-peptidylproline (omega=0)</text>
        <dbReference type="Rhea" id="RHEA:16237"/>
        <dbReference type="Rhea" id="RHEA-COMP:10747"/>
        <dbReference type="Rhea" id="RHEA-COMP:10748"/>
        <dbReference type="ChEBI" id="CHEBI:83833"/>
        <dbReference type="ChEBI" id="CHEBI:83834"/>
        <dbReference type="EC" id="5.2.1.8"/>
    </reaction>
</comment>
<dbReference type="AlphaFoldDB" id="A0A8J6KKQ4"/>
<protein>
    <recommendedName>
        <fullName evidence="7">Peptidyl-prolyl cis-trans isomerase</fullName>
        <shortName evidence="7">PPIase</shortName>
        <ecNumber evidence="7">5.2.1.8</ecNumber>
    </recommendedName>
</protein>
<comment type="subcellular location">
    <subcellularLocation>
        <location evidence="2">Cytoplasm</location>
    </subcellularLocation>
</comment>
<sequence length="258" mass="28290">MIGQIGWPDRKTPRAGGELARMRTSSVKFDVEQQMAPRLRAHDMTAPCLPTSPPTHTAKLHALAMPPPHQPGASLFPIIPENYKKSYWGTTKPWSVSPTVFFDMAADGEPLGRVSFELFADKVPKTAENFHALSTGEKGFGCRGSSFHRIIPGFMCQGGGFTRHNGTDSRSIYGEKFEDENFILKHTGPGILSMGNAGPNTNSSQFFICTTKTEWLDGKHVVFGKVKEGMNIVEAMEHFGCRNGKTGKKITISDCGQL</sequence>
<dbReference type="PRINTS" id="PR00153">
    <property type="entry name" value="CSAPPISMRASE"/>
</dbReference>